<dbReference type="OrthoDB" id="5597932at2759"/>
<evidence type="ECO:0000313" key="2">
    <source>
        <dbReference type="EMBL" id="ORX71993.1"/>
    </source>
</evidence>
<feature type="compositionally biased region" description="Basic and acidic residues" evidence="1">
    <location>
        <begin position="313"/>
        <end position="347"/>
    </location>
</feature>
<feature type="compositionally biased region" description="Polar residues" evidence="1">
    <location>
        <begin position="356"/>
        <end position="376"/>
    </location>
</feature>
<dbReference type="GeneID" id="63803421"/>
<evidence type="ECO:0000256" key="1">
    <source>
        <dbReference type="SAM" id="MobiDB-lite"/>
    </source>
</evidence>
<accession>A0A1Y1WES8</accession>
<keyword evidence="3" id="KW-1185">Reference proteome</keyword>
<dbReference type="RefSeq" id="XP_040745417.1">
    <property type="nucleotide sequence ID" value="XM_040886773.1"/>
</dbReference>
<dbReference type="AlphaFoldDB" id="A0A1Y1WES8"/>
<organism evidence="2 3">
    <name type="scientific">Linderina pennispora</name>
    <dbReference type="NCBI Taxonomy" id="61395"/>
    <lineage>
        <taxon>Eukaryota</taxon>
        <taxon>Fungi</taxon>
        <taxon>Fungi incertae sedis</taxon>
        <taxon>Zoopagomycota</taxon>
        <taxon>Kickxellomycotina</taxon>
        <taxon>Kickxellomycetes</taxon>
        <taxon>Kickxellales</taxon>
        <taxon>Kickxellaceae</taxon>
        <taxon>Linderina</taxon>
    </lineage>
</organism>
<feature type="region of interest" description="Disordered" evidence="1">
    <location>
        <begin position="277"/>
        <end position="376"/>
    </location>
</feature>
<evidence type="ECO:0000313" key="3">
    <source>
        <dbReference type="Proteomes" id="UP000193922"/>
    </source>
</evidence>
<dbReference type="Proteomes" id="UP000193922">
    <property type="component" value="Unassembled WGS sequence"/>
</dbReference>
<feature type="compositionally biased region" description="Basic and acidic residues" evidence="1">
    <location>
        <begin position="278"/>
        <end position="302"/>
    </location>
</feature>
<proteinExistence type="predicted"/>
<protein>
    <submittedName>
        <fullName evidence="2">Uncharacterized protein</fullName>
    </submittedName>
</protein>
<name>A0A1Y1WES8_9FUNG</name>
<gene>
    <name evidence="2" type="ORF">DL89DRAFT_265676</name>
</gene>
<reference evidence="2 3" key="1">
    <citation type="submission" date="2016-07" db="EMBL/GenBank/DDBJ databases">
        <title>Pervasive Adenine N6-methylation of Active Genes in Fungi.</title>
        <authorList>
            <consortium name="DOE Joint Genome Institute"/>
            <person name="Mondo S.J."/>
            <person name="Dannebaum R.O."/>
            <person name="Kuo R.C."/>
            <person name="Labutti K."/>
            <person name="Haridas S."/>
            <person name="Kuo A."/>
            <person name="Salamov A."/>
            <person name="Ahrendt S.R."/>
            <person name="Lipzen A."/>
            <person name="Sullivan W."/>
            <person name="Andreopoulos W.B."/>
            <person name="Clum A."/>
            <person name="Lindquist E."/>
            <person name="Daum C."/>
            <person name="Ramamoorthy G.K."/>
            <person name="Gryganskyi A."/>
            <person name="Culley D."/>
            <person name="Magnuson J.K."/>
            <person name="James T.Y."/>
            <person name="O'Malley M.A."/>
            <person name="Stajich J.E."/>
            <person name="Spatafora J.W."/>
            <person name="Visel A."/>
            <person name="Grigoriev I.V."/>
        </authorList>
    </citation>
    <scope>NUCLEOTIDE SEQUENCE [LARGE SCALE GENOMIC DNA]</scope>
    <source>
        <strain evidence="2 3">ATCC 12442</strain>
    </source>
</reference>
<feature type="region of interest" description="Disordered" evidence="1">
    <location>
        <begin position="66"/>
        <end position="88"/>
    </location>
</feature>
<comment type="caution">
    <text evidence="2">The sequence shown here is derived from an EMBL/GenBank/DDBJ whole genome shotgun (WGS) entry which is preliminary data.</text>
</comment>
<feature type="region of interest" description="Disordered" evidence="1">
    <location>
        <begin position="192"/>
        <end position="236"/>
    </location>
</feature>
<sequence>MSTHPALSILDQPDFLANVEKFRGHFGTSSHEPHRDGYTFLQLPKNTPGHPSAKAPRAAVQKPVSAVSPSTSHATHATAQAARAPARPALATQVNTTSTFDHLMKLVTTNSPPATTAVSGAKHGDAAIVHTPTTHKTVLASEAQDRANAVLRPPLPAHLRINVPELDSLKRMREEMQTMNKTLEQRNRALASQKQASKAARQTNGTVRTTSTEGSRVSRCRASVQTRPPMAATGVKRMVPSDFTRIRRGLIDAIKNGSVITDPFAMDICDDEEALSPDNRRVRKEPVFSKGDSDRRVRESAGRTRSRSTTRQRSRERQRSRDRDNRAHSRESRDGNPRSRDRGRESIDMGDELQASAGSVSMQRTPSTSSVAMSVTESVGSRNEQHCVGYYIESLVCCVESFWSMSAISDLKMKSDQWNSIMQIYRFPGLAALIMACAYHQLSINSNHLATVLDDDAGMKRAVADTRKYFLEMNKWENMSRQMLTAEVLSREFPRTWNNCLLPISNLDQFELRSRPNTEFWPAVAYPVGPTSNPLDIANFARQVNREWLESQGLSLRMPDNMHEF</sequence>
<dbReference type="EMBL" id="MCFD01000003">
    <property type="protein sequence ID" value="ORX71993.1"/>
    <property type="molecule type" value="Genomic_DNA"/>
</dbReference>
<feature type="compositionally biased region" description="Low complexity" evidence="1">
    <location>
        <begin position="192"/>
        <end position="201"/>
    </location>
</feature>
<feature type="compositionally biased region" description="Polar residues" evidence="1">
    <location>
        <begin position="202"/>
        <end position="215"/>
    </location>
</feature>